<evidence type="ECO:0000313" key="1">
    <source>
        <dbReference type="EMBL" id="GIG55137.1"/>
    </source>
</evidence>
<protein>
    <recommendedName>
        <fullName evidence="3">Flavodoxin</fullName>
    </recommendedName>
</protein>
<dbReference type="Gene3D" id="3.40.50.360">
    <property type="match status" value="1"/>
</dbReference>
<comment type="caution">
    <text evidence="1">The sequence shown here is derived from an EMBL/GenBank/DDBJ whole genome shotgun (WGS) entry which is preliminary data.</text>
</comment>
<dbReference type="EMBL" id="BONR01000004">
    <property type="protein sequence ID" value="GIG55137.1"/>
    <property type="molecule type" value="Genomic_DNA"/>
</dbReference>
<dbReference type="PROSITE" id="PS00201">
    <property type="entry name" value="FLAVODOXIN"/>
    <property type="match status" value="1"/>
</dbReference>
<sequence>MDAVVVYESMWGNTSTVARAIAAGLGRGTQALATDAATPAAIGSCRLVVAGAPVHAMGLPTDTTRASAAAKRQGVDGLSADLGHPPLRDWLEGLAAGPRLYAAFETRIRGPLGRGAVRGIARAFEEAGWAALDEPRGFTVALTTRSAEPAALLLPGQEEAAHRWGEHLRHLLVEAEAEAASPS</sequence>
<gene>
    <name evidence="1" type="ORF">Dac01nite_18890</name>
</gene>
<dbReference type="GO" id="GO:0009055">
    <property type="term" value="F:electron transfer activity"/>
    <property type="evidence" value="ECO:0007669"/>
    <property type="project" value="InterPro"/>
</dbReference>
<evidence type="ECO:0000313" key="2">
    <source>
        <dbReference type="Proteomes" id="UP000652354"/>
    </source>
</evidence>
<dbReference type="AlphaFoldDB" id="A0A919UGS1"/>
<dbReference type="InterPro" id="IPR029039">
    <property type="entry name" value="Flavoprotein-like_sf"/>
</dbReference>
<dbReference type="SUPFAM" id="SSF52218">
    <property type="entry name" value="Flavoproteins"/>
    <property type="match status" value="1"/>
</dbReference>
<reference evidence="1" key="1">
    <citation type="submission" date="2021-01" db="EMBL/GenBank/DDBJ databases">
        <title>Whole genome shotgun sequence of Demequina activiva NBRC 110675.</title>
        <authorList>
            <person name="Komaki H."/>
            <person name="Tamura T."/>
        </authorList>
    </citation>
    <scope>NUCLEOTIDE SEQUENCE</scope>
    <source>
        <strain evidence="1">NBRC 110675</strain>
    </source>
</reference>
<name>A0A919UGS1_9MICO</name>
<dbReference type="InterPro" id="IPR001226">
    <property type="entry name" value="Flavodoxin_CS"/>
</dbReference>
<accession>A0A919UGS1</accession>
<evidence type="ECO:0008006" key="3">
    <source>
        <dbReference type="Google" id="ProtNLM"/>
    </source>
</evidence>
<keyword evidence="2" id="KW-1185">Reference proteome</keyword>
<proteinExistence type="predicted"/>
<dbReference type="Proteomes" id="UP000652354">
    <property type="component" value="Unassembled WGS sequence"/>
</dbReference>
<dbReference type="GO" id="GO:0010181">
    <property type="term" value="F:FMN binding"/>
    <property type="evidence" value="ECO:0007669"/>
    <property type="project" value="InterPro"/>
</dbReference>
<dbReference type="RefSeq" id="WP_203656334.1">
    <property type="nucleotide sequence ID" value="NZ_BONR01000004.1"/>
</dbReference>
<organism evidence="1 2">
    <name type="scientific">Demequina activiva</name>
    <dbReference type="NCBI Taxonomy" id="1582364"/>
    <lineage>
        <taxon>Bacteria</taxon>
        <taxon>Bacillati</taxon>
        <taxon>Actinomycetota</taxon>
        <taxon>Actinomycetes</taxon>
        <taxon>Micrococcales</taxon>
        <taxon>Demequinaceae</taxon>
        <taxon>Demequina</taxon>
    </lineage>
</organism>